<protein>
    <submittedName>
        <fullName evidence="2">Uncharacterized protein</fullName>
    </submittedName>
</protein>
<dbReference type="AlphaFoldDB" id="A0A834TZL1"/>
<gene>
    <name evidence="2" type="ORF">G2W53_013941</name>
</gene>
<proteinExistence type="predicted"/>
<accession>A0A834TZL1</accession>
<comment type="caution">
    <text evidence="2">The sequence shown here is derived from an EMBL/GenBank/DDBJ whole genome shotgun (WGS) entry which is preliminary data.</text>
</comment>
<feature type="region of interest" description="Disordered" evidence="1">
    <location>
        <begin position="1"/>
        <end position="20"/>
    </location>
</feature>
<keyword evidence="3" id="KW-1185">Reference proteome</keyword>
<dbReference type="EMBL" id="JAAIUW010000005">
    <property type="protein sequence ID" value="KAF7831608.1"/>
    <property type="molecule type" value="Genomic_DNA"/>
</dbReference>
<evidence type="ECO:0000313" key="3">
    <source>
        <dbReference type="Proteomes" id="UP000634136"/>
    </source>
</evidence>
<evidence type="ECO:0000256" key="1">
    <source>
        <dbReference type="SAM" id="MobiDB-lite"/>
    </source>
</evidence>
<reference evidence="2" key="1">
    <citation type="submission" date="2020-09" db="EMBL/GenBank/DDBJ databases">
        <title>Genome-Enabled Discovery of Anthraquinone Biosynthesis in Senna tora.</title>
        <authorList>
            <person name="Kang S.-H."/>
            <person name="Pandey R.P."/>
            <person name="Lee C.-M."/>
            <person name="Sim J.-S."/>
            <person name="Jeong J.-T."/>
            <person name="Choi B.-S."/>
            <person name="Jung M."/>
            <person name="Ginzburg D."/>
            <person name="Zhao K."/>
            <person name="Won S.Y."/>
            <person name="Oh T.-J."/>
            <person name="Yu Y."/>
            <person name="Kim N.-H."/>
            <person name="Lee O.R."/>
            <person name="Lee T.-H."/>
            <person name="Bashyal P."/>
            <person name="Kim T.-S."/>
            <person name="Lee W.-H."/>
            <person name="Kawkins C."/>
            <person name="Kim C.-K."/>
            <person name="Kim J.S."/>
            <person name="Ahn B.O."/>
            <person name="Rhee S.Y."/>
            <person name="Sohng J.K."/>
        </authorList>
    </citation>
    <scope>NUCLEOTIDE SEQUENCE</scope>
    <source>
        <tissue evidence="2">Leaf</tissue>
    </source>
</reference>
<sequence length="20" mass="2387">MADESLDHFESQKYYPRRGG</sequence>
<dbReference type="Proteomes" id="UP000634136">
    <property type="component" value="Unassembled WGS sequence"/>
</dbReference>
<organism evidence="2 3">
    <name type="scientific">Senna tora</name>
    <dbReference type="NCBI Taxonomy" id="362788"/>
    <lineage>
        <taxon>Eukaryota</taxon>
        <taxon>Viridiplantae</taxon>
        <taxon>Streptophyta</taxon>
        <taxon>Embryophyta</taxon>
        <taxon>Tracheophyta</taxon>
        <taxon>Spermatophyta</taxon>
        <taxon>Magnoliopsida</taxon>
        <taxon>eudicotyledons</taxon>
        <taxon>Gunneridae</taxon>
        <taxon>Pentapetalae</taxon>
        <taxon>rosids</taxon>
        <taxon>fabids</taxon>
        <taxon>Fabales</taxon>
        <taxon>Fabaceae</taxon>
        <taxon>Caesalpinioideae</taxon>
        <taxon>Cassia clade</taxon>
        <taxon>Senna</taxon>
    </lineage>
</organism>
<name>A0A834TZL1_9FABA</name>
<feature type="compositionally biased region" description="Basic and acidic residues" evidence="1">
    <location>
        <begin position="1"/>
        <end position="11"/>
    </location>
</feature>
<evidence type="ECO:0000313" key="2">
    <source>
        <dbReference type="EMBL" id="KAF7831608.1"/>
    </source>
</evidence>